<feature type="non-terminal residue" evidence="4">
    <location>
        <position position="93"/>
    </location>
</feature>
<name>A0A382FDG6_9ZZZZ</name>
<dbReference type="Pfam" id="PF10017">
    <property type="entry name" value="Methyltransf_33"/>
    <property type="match status" value="1"/>
</dbReference>
<sequence>MAYDDPLGDTAAFNKNLLARLNRELDADFDLSQFNHRVVWNAAASRVESYLESRIDQVVCLTGADCCVSLSAGERIWTESSYKYEPETVIAMC</sequence>
<gene>
    <name evidence="4" type="ORF">METZ01_LOCUS213107</name>
</gene>
<proteinExistence type="predicted"/>
<reference evidence="4" key="1">
    <citation type="submission" date="2018-05" db="EMBL/GenBank/DDBJ databases">
        <authorList>
            <person name="Lanie J.A."/>
            <person name="Ng W.-L."/>
            <person name="Kazmierczak K.M."/>
            <person name="Andrzejewski T.M."/>
            <person name="Davidsen T.M."/>
            <person name="Wayne K.J."/>
            <person name="Tettelin H."/>
            <person name="Glass J.I."/>
            <person name="Rusch D."/>
            <person name="Podicherti R."/>
            <person name="Tsui H.-C.T."/>
            <person name="Winkler M.E."/>
        </authorList>
    </citation>
    <scope>NUCLEOTIDE SEQUENCE</scope>
</reference>
<evidence type="ECO:0000256" key="1">
    <source>
        <dbReference type="ARBA" id="ARBA00022603"/>
    </source>
</evidence>
<organism evidence="4">
    <name type="scientific">marine metagenome</name>
    <dbReference type="NCBI Taxonomy" id="408172"/>
    <lineage>
        <taxon>unclassified sequences</taxon>
        <taxon>metagenomes</taxon>
        <taxon>ecological metagenomes</taxon>
    </lineage>
</organism>
<dbReference type="PANTHER" id="PTHR43397">
    <property type="entry name" value="ERGOTHIONEINE BIOSYNTHESIS PROTEIN 1"/>
    <property type="match status" value="1"/>
</dbReference>
<dbReference type="GO" id="GO:0032259">
    <property type="term" value="P:methylation"/>
    <property type="evidence" value="ECO:0007669"/>
    <property type="project" value="UniProtKB-KW"/>
</dbReference>
<evidence type="ECO:0000313" key="4">
    <source>
        <dbReference type="EMBL" id="SVB60253.1"/>
    </source>
</evidence>
<dbReference type="EMBL" id="UINC01049014">
    <property type="protein sequence ID" value="SVB60253.1"/>
    <property type="molecule type" value="Genomic_DNA"/>
</dbReference>
<feature type="domain" description="Histidine-specific methyltransferase SAM-dependent" evidence="3">
    <location>
        <begin position="2"/>
        <end position="93"/>
    </location>
</feature>
<dbReference type="InterPro" id="IPR019257">
    <property type="entry name" value="MeTrfase_dom"/>
</dbReference>
<keyword evidence="1" id="KW-0489">Methyltransferase</keyword>
<dbReference type="InterPro" id="IPR051128">
    <property type="entry name" value="EgtD_Methyltrsf_superfamily"/>
</dbReference>
<dbReference type="PANTHER" id="PTHR43397:SF1">
    <property type="entry name" value="ERGOTHIONEINE BIOSYNTHESIS PROTEIN 1"/>
    <property type="match status" value="1"/>
</dbReference>
<keyword evidence="2" id="KW-0808">Transferase</keyword>
<evidence type="ECO:0000259" key="3">
    <source>
        <dbReference type="Pfam" id="PF10017"/>
    </source>
</evidence>
<feature type="non-terminal residue" evidence="4">
    <location>
        <position position="1"/>
    </location>
</feature>
<dbReference type="AlphaFoldDB" id="A0A382FDG6"/>
<accession>A0A382FDG6</accession>
<protein>
    <recommendedName>
        <fullName evidence="3">Histidine-specific methyltransferase SAM-dependent domain-containing protein</fullName>
    </recommendedName>
</protein>
<dbReference type="GO" id="GO:0008168">
    <property type="term" value="F:methyltransferase activity"/>
    <property type="evidence" value="ECO:0007669"/>
    <property type="project" value="UniProtKB-KW"/>
</dbReference>
<evidence type="ECO:0000256" key="2">
    <source>
        <dbReference type="ARBA" id="ARBA00022679"/>
    </source>
</evidence>